<dbReference type="EMBL" id="FOMO01000003">
    <property type="protein sequence ID" value="SFD68829.1"/>
    <property type="molecule type" value="Genomic_DNA"/>
</dbReference>
<evidence type="ECO:0000313" key="1">
    <source>
        <dbReference type="EMBL" id="SFD68829.1"/>
    </source>
</evidence>
<dbReference type="AlphaFoldDB" id="A0A1I1UDL0"/>
<organism evidence="1 2">
    <name type="scientific">Pseudomonas straminea</name>
    <dbReference type="NCBI Taxonomy" id="47882"/>
    <lineage>
        <taxon>Bacteria</taxon>
        <taxon>Pseudomonadati</taxon>
        <taxon>Pseudomonadota</taxon>
        <taxon>Gammaproteobacteria</taxon>
        <taxon>Pseudomonadales</taxon>
        <taxon>Pseudomonadaceae</taxon>
        <taxon>Phytopseudomonas</taxon>
    </lineage>
</organism>
<evidence type="ECO:0000313" key="2">
    <source>
        <dbReference type="Proteomes" id="UP000243950"/>
    </source>
</evidence>
<name>A0A1I1UDL0_PSEOC</name>
<dbReference type="RefSeq" id="WP_167363125.1">
    <property type="nucleotide sequence ID" value="NZ_BSSG01000004.1"/>
</dbReference>
<keyword evidence="2" id="KW-1185">Reference proteome</keyword>
<reference evidence="2" key="1">
    <citation type="submission" date="2016-10" db="EMBL/GenBank/DDBJ databases">
        <authorList>
            <person name="Varghese N."/>
            <person name="Submissions S."/>
        </authorList>
    </citation>
    <scope>NUCLEOTIDE SEQUENCE [LARGE SCALE GENOMIC DNA]</scope>
    <source>
        <strain evidence="2">JCM 2783</strain>
    </source>
</reference>
<proteinExistence type="predicted"/>
<accession>A0A1I1UDL0</accession>
<gene>
    <name evidence="1" type="ORF">SAMN05216372_103266</name>
</gene>
<protein>
    <submittedName>
        <fullName evidence="1">Uncharacterized protein</fullName>
    </submittedName>
</protein>
<dbReference type="Proteomes" id="UP000243950">
    <property type="component" value="Unassembled WGS sequence"/>
</dbReference>
<sequence>MRREISFRAQPFQQALMRRETLGTPTTAATKDMSPLVRFPEATYFIEDLHEDRRK</sequence>